<evidence type="ECO:0000313" key="2">
    <source>
        <dbReference type="Proteomes" id="UP000735302"/>
    </source>
</evidence>
<evidence type="ECO:0000313" key="1">
    <source>
        <dbReference type="EMBL" id="GFO28250.1"/>
    </source>
</evidence>
<keyword evidence="2" id="KW-1185">Reference proteome</keyword>
<proteinExistence type="predicted"/>
<accession>A0AAV4C992</accession>
<reference evidence="1 2" key="1">
    <citation type="journal article" date="2021" name="Elife">
        <title>Chloroplast acquisition without the gene transfer in kleptoplastic sea slugs, Plakobranchus ocellatus.</title>
        <authorList>
            <person name="Maeda T."/>
            <person name="Takahashi S."/>
            <person name="Yoshida T."/>
            <person name="Shimamura S."/>
            <person name="Takaki Y."/>
            <person name="Nagai Y."/>
            <person name="Toyoda A."/>
            <person name="Suzuki Y."/>
            <person name="Arimoto A."/>
            <person name="Ishii H."/>
            <person name="Satoh N."/>
            <person name="Nishiyama T."/>
            <person name="Hasebe M."/>
            <person name="Maruyama T."/>
            <person name="Minagawa J."/>
            <person name="Obokata J."/>
            <person name="Shigenobu S."/>
        </authorList>
    </citation>
    <scope>NUCLEOTIDE SEQUENCE [LARGE SCALE GENOMIC DNA]</scope>
</reference>
<comment type="caution">
    <text evidence="1">The sequence shown here is derived from an EMBL/GenBank/DDBJ whole genome shotgun (WGS) entry which is preliminary data.</text>
</comment>
<sequence length="191" mass="21243">MTLPFSRTLQSPRRVRCEFVLMSDRLIPPLPLPFQNGELQNVQGGSSDFLTCGACLAKGSRGSDRVTIWRFKLVLSLATLTVHWLLLSEGHLMAIQRVRHVQDTTLPGMFSLVWKIFSAPSVRSGTKAHLILNHLSSCILILLSLPSFVPRPKKQIYRPRVFVAPLYPGVIHPATITSLEADNGDLGHARL</sequence>
<dbReference type="AlphaFoldDB" id="A0AAV4C992"/>
<name>A0AAV4C992_9GAST</name>
<dbReference type="EMBL" id="BLXT01006012">
    <property type="protein sequence ID" value="GFO28250.1"/>
    <property type="molecule type" value="Genomic_DNA"/>
</dbReference>
<gene>
    <name evidence="1" type="ORF">PoB_005475500</name>
</gene>
<protein>
    <submittedName>
        <fullName evidence="1">Uncharacterized protein</fullName>
    </submittedName>
</protein>
<dbReference type="Proteomes" id="UP000735302">
    <property type="component" value="Unassembled WGS sequence"/>
</dbReference>
<organism evidence="1 2">
    <name type="scientific">Plakobranchus ocellatus</name>
    <dbReference type="NCBI Taxonomy" id="259542"/>
    <lineage>
        <taxon>Eukaryota</taxon>
        <taxon>Metazoa</taxon>
        <taxon>Spiralia</taxon>
        <taxon>Lophotrochozoa</taxon>
        <taxon>Mollusca</taxon>
        <taxon>Gastropoda</taxon>
        <taxon>Heterobranchia</taxon>
        <taxon>Euthyneura</taxon>
        <taxon>Panpulmonata</taxon>
        <taxon>Sacoglossa</taxon>
        <taxon>Placobranchoidea</taxon>
        <taxon>Plakobranchidae</taxon>
        <taxon>Plakobranchus</taxon>
    </lineage>
</organism>